<evidence type="ECO:0000313" key="1">
    <source>
        <dbReference type="EMBL" id="MFC4911891.1"/>
    </source>
</evidence>
<dbReference type="Proteomes" id="UP001595872">
    <property type="component" value="Unassembled WGS sequence"/>
</dbReference>
<proteinExistence type="predicted"/>
<keyword evidence="2" id="KW-1185">Reference proteome</keyword>
<protein>
    <submittedName>
        <fullName evidence="1">Uncharacterized protein</fullName>
    </submittedName>
</protein>
<organism evidence="1 2">
    <name type="scientific">Actinomadura gamaensis</name>
    <dbReference type="NCBI Taxonomy" id="1763541"/>
    <lineage>
        <taxon>Bacteria</taxon>
        <taxon>Bacillati</taxon>
        <taxon>Actinomycetota</taxon>
        <taxon>Actinomycetes</taxon>
        <taxon>Streptosporangiales</taxon>
        <taxon>Thermomonosporaceae</taxon>
        <taxon>Actinomadura</taxon>
    </lineage>
</organism>
<evidence type="ECO:0000313" key="2">
    <source>
        <dbReference type="Proteomes" id="UP001595872"/>
    </source>
</evidence>
<sequence>MTEHPDVEHSVIVRGSNEGIIQNVPGGGNTVSAEMSVASQPIPDGLADELARLAAAMRERADGLDQDRAVVAVGEAAEAARRGDAAGVAARLRSAGRWAWEVARAIGAELAAAVIVERL</sequence>
<reference evidence="2" key="1">
    <citation type="journal article" date="2019" name="Int. J. Syst. Evol. Microbiol.">
        <title>The Global Catalogue of Microorganisms (GCM) 10K type strain sequencing project: providing services to taxonomists for standard genome sequencing and annotation.</title>
        <authorList>
            <consortium name="The Broad Institute Genomics Platform"/>
            <consortium name="The Broad Institute Genome Sequencing Center for Infectious Disease"/>
            <person name="Wu L."/>
            <person name="Ma J."/>
        </authorList>
    </citation>
    <scope>NUCLEOTIDE SEQUENCE [LARGE SCALE GENOMIC DNA]</scope>
    <source>
        <strain evidence="2">KLKA75</strain>
    </source>
</reference>
<name>A0ABV9U7V9_9ACTN</name>
<accession>A0ABV9U7V9</accession>
<gene>
    <name evidence="1" type="ORF">ACFPCY_31610</name>
</gene>
<dbReference type="EMBL" id="JBHSIT010000010">
    <property type="protein sequence ID" value="MFC4911891.1"/>
    <property type="molecule type" value="Genomic_DNA"/>
</dbReference>
<comment type="caution">
    <text evidence="1">The sequence shown here is derived from an EMBL/GenBank/DDBJ whole genome shotgun (WGS) entry which is preliminary data.</text>
</comment>
<dbReference type="RefSeq" id="WP_378261249.1">
    <property type="nucleotide sequence ID" value="NZ_JBHSIT010000010.1"/>
</dbReference>